<dbReference type="KEGG" id="fjo:Fjoh_3365"/>
<dbReference type="EMBL" id="CP000685">
    <property type="protein sequence ID" value="ABQ06379.1"/>
    <property type="molecule type" value="Genomic_DNA"/>
</dbReference>
<dbReference type="SUPFAM" id="SSF47240">
    <property type="entry name" value="Ferritin-like"/>
    <property type="match status" value="1"/>
</dbReference>
<dbReference type="PANTHER" id="PTHR30565">
    <property type="entry name" value="PROTEIN YCIF"/>
    <property type="match status" value="1"/>
</dbReference>
<accession>A5FEI3</accession>
<dbReference type="RefSeq" id="WP_012025348.1">
    <property type="nucleotide sequence ID" value="NC_009441.1"/>
</dbReference>
<dbReference type="PANTHER" id="PTHR30565:SF9">
    <property type="entry name" value="PROTEIN YCIF"/>
    <property type="match status" value="1"/>
</dbReference>
<proteinExistence type="predicted"/>
<sequence>MKTTQNKKETKSKNTTTKETVKKGVTKPKSNAAAGLSELFEDGLKDIYWAEKALTKALPAMAKNATSPELIDAINNHLTETEEQITRLEKVFDLIGKKATAKKCDAMEGLIEEGKGILEETEIGVVRDAGIIAASQKIEHYEIATYGTLRQFAETLGYTEAVTLLEQTLDEEKGADKLLTEVAVNAVNLEAAEVEMEE</sequence>
<dbReference type="AlphaFoldDB" id="A5FEI3"/>
<keyword evidence="3" id="KW-1185">Reference proteome</keyword>
<organism evidence="2 3">
    <name type="scientific">Flavobacterium johnsoniae (strain ATCC 17061 / DSM 2064 / JCM 8514 / BCRC 14874 / CCUG 350202 / NBRC 14942 / NCIMB 11054 / UW101)</name>
    <name type="common">Cytophaga johnsonae</name>
    <dbReference type="NCBI Taxonomy" id="376686"/>
    <lineage>
        <taxon>Bacteria</taxon>
        <taxon>Pseudomonadati</taxon>
        <taxon>Bacteroidota</taxon>
        <taxon>Flavobacteriia</taxon>
        <taxon>Flavobacteriales</taxon>
        <taxon>Flavobacteriaceae</taxon>
        <taxon>Flavobacterium</taxon>
    </lineage>
</organism>
<dbReference type="HOGENOM" id="CLU_102561_2_0_10"/>
<name>A5FEI3_FLAJ1</name>
<feature type="region of interest" description="Disordered" evidence="1">
    <location>
        <begin position="1"/>
        <end position="28"/>
    </location>
</feature>
<reference evidence="2 3" key="1">
    <citation type="journal article" date="2009" name="Appl. Environ. Microbiol.">
        <title>Novel features of the polysaccharide-digesting gliding bacterium Flavobacterium johnsoniae as revealed by genome sequence analysis.</title>
        <authorList>
            <person name="McBride M.J."/>
            <person name="Xie G."/>
            <person name="Martens E.C."/>
            <person name="Lapidus A."/>
            <person name="Henrissat B."/>
            <person name="Rhodes R.G."/>
            <person name="Goltsman E."/>
            <person name="Wang W."/>
            <person name="Xu J."/>
            <person name="Hunnicutt D.W."/>
            <person name="Staroscik A.M."/>
            <person name="Hoover T.R."/>
            <person name="Cheng Y.Q."/>
            <person name="Stein J.L."/>
        </authorList>
    </citation>
    <scope>NUCLEOTIDE SEQUENCE [LARGE SCALE GENOMIC DNA]</scope>
    <source>
        <strain evidence="3">ATCC 17061 / DSM 2064 / JCM 8514 / BCRC 14874 / CCUG 350202 / NBRC 14942 / NCIMB 11054 / UW101</strain>
    </source>
</reference>
<dbReference type="InterPro" id="IPR009078">
    <property type="entry name" value="Ferritin-like_SF"/>
</dbReference>
<dbReference type="InterPro" id="IPR047114">
    <property type="entry name" value="YciF"/>
</dbReference>
<dbReference type="eggNOG" id="COG3685">
    <property type="taxonomic scope" value="Bacteria"/>
</dbReference>
<evidence type="ECO:0000256" key="1">
    <source>
        <dbReference type="SAM" id="MobiDB-lite"/>
    </source>
</evidence>
<evidence type="ECO:0000313" key="2">
    <source>
        <dbReference type="EMBL" id="ABQ06379.1"/>
    </source>
</evidence>
<protein>
    <submittedName>
        <fullName evidence="2">Uncharacterized protein</fullName>
    </submittedName>
</protein>
<dbReference type="Proteomes" id="UP000006694">
    <property type="component" value="Chromosome"/>
</dbReference>
<evidence type="ECO:0000313" key="3">
    <source>
        <dbReference type="Proteomes" id="UP000006694"/>
    </source>
</evidence>
<dbReference type="OrthoDB" id="9795056at2"/>
<dbReference type="STRING" id="376686.Fjoh_3365"/>
<feature type="compositionally biased region" description="Basic and acidic residues" evidence="1">
    <location>
        <begin position="1"/>
        <end position="12"/>
    </location>
</feature>
<dbReference type="GeneID" id="31766276"/>
<dbReference type="CDD" id="cd07909">
    <property type="entry name" value="YciF"/>
    <property type="match status" value="1"/>
</dbReference>
<dbReference type="InterPro" id="IPR012347">
    <property type="entry name" value="Ferritin-like"/>
</dbReference>
<dbReference type="InterPro" id="IPR010287">
    <property type="entry name" value="DUF892_YciF-like"/>
</dbReference>
<dbReference type="Gene3D" id="1.20.1260.10">
    <property type="match status" value="1"/>
</dbReference>
<dbReference type="Pfam" id="PF05974">
    <property type="entry name" value="DUF892"/>
    <property type="match status" value="1"/>
</dbReference>
<gene>
    <name evidence="2" type="ordered locus">Fjoh_3365</name>
</gene>